<dbReference type="Pfam" id="PF00211">
    <property type="entry name" value="Guanylate_cyc"/>
    <property type="match status" value="1"/>
</dbReference>
<keyword evidence="17" id="KW-0175">Coiled coil</keyword>
<dbReference type="InterPro" id="IPR029787">
    <property type="entry name" value="Nucleotide_cyclase"/>
</dbReference>
<keyword evidence="11" id="KW-0675">Receptor</keyword>
<dbReference type="InterPro" id="IPR001054">
    <property type="entry name" value="A/G_cyclase"/>
</dbReference>
<dbReference type="Gene3D" id="3.40.50.2300">
    <property type="match status" value="2"/>
</dbReference>
<keyword evidence="13 15" id="KW-0456">Lyase</keyword>
<dbReference type="Gene3D" id="6.10.250.780">
    <property type="match status" value="1"/>
</dbReference>
<dbReference type="InterPro" id="IPR001170">
    <property type="entry name" value="ANPR/GUC"/>
</dbReference>
<keyword evidence="5 18" id="KW-0812">Transmembrane</keyword>
<evidence type="ECO:0000259" key="20">
    <source>
        <dbReference type="PROSITE" id="PS50011"/>
    </source>
</evidence>
<dbReference type="InterPro" id="IPR001245">
    <property type="entry name" value="Ser-Thr/Tyr_kinase_cat_dom"/>
</dbReference>
<gene>
    <name evidence="23" type="primary">LOC100372722</name>
</gene>
<dbReference type="SUPFAM" id="SSF55073">
    <property type="entry name" value="Nucleotide cyclase"/>
    <property type="match status" value="1"/>
</dbReference>
<sequence length="1051" mass="118190">MRELLGVSILVLQLMWCYGEDFTLLLLLEDSAEPSEGAYNSQKIRPGIDIAVENVNNDTRLLPGDSIEVTWADSACNRIDSVIAVMEEYGNVDIHGFLGPACWNPMEIIGVMAAQWNLPVISGASEDPDLSNKDMFKTLTRTYAPLDKLAIGFSAMIEDFDIQLFGLIYDDVTPDPFILAFAVYYAIEYDTNGTFSSDPRGIQGYNPGKLEDDTLLNIVSEVSLVSRIIILCGTPDHVRGMMLHAYDLGLINGEYLFFDMQPNQDENVENFPWKRNDDRDDDARVAYQALMTVTIKRPTSEQFVQFSEEVRLRALRDYNYNYTDETVNNFVGAFHDAVLLYAIALNETLNEGSDPKDGYNITRKMWNRTFEGITGNVSIDANGDRNAYYSILDMTDPETGKFEPVINIEYTGAVGVVEKVGIIHWPGGASGPPDDVPACGFFNEYCPVADTFPVAGIVGIVIACLLILALIVVVFLYRKYKLESEIANMTWKIKYEDITFSHVNKSRFLSLNVMNKSMLLDNEDDIAEQQIFANVGHYKGSFVAVKKIHKERIDLNRDILIELKNMREVEHGHIVRFIGACVDSPCIAIVTEYCPKGSLQDILQNDSLQLDWMFRYSLINDIVKGLHFLHHSVMKRHGNLSSSNCVVDSRFVLKLADFGLEKFKANSSSSDNAFGELTSECVIYSQKLWVAPEVLRDPASTKTQEGDIFSLAIILHEIGSRNAPYDAETGDMSVKEIIERIKKGESPPFRPQIDRNLYPNEVRNLMESCWEENPSLRPNINAISATIKKLNRSESHSDNIMDNLLQRMEQYANNLESLVEQRTEAFLEEKKKSEQLLYSILPNSVAKQLIRGERVEPESFDCVTVYFSDIVGFTALSAGSTPLQVVDMLNDLYICFDALISNFDVYKVETIGDAYMVASGLPIRNGNRHAREVARMSLALLKAVLSFKIKHQPNHQMRLRIGIHSGPCVAGVVGLKMPRYCLFGDTVNTASRMESNGEPLKIHLSSSTHAILDTFYTFKMELRGEIEMKGKGMQTTHWLLGENLDVKDSNS</sequence>
<dbReference type="PROSITE" id="PS50125">
    <property type="entry name" value="GUANYLATE_CYCLASE_2"/>
    <property type="match status" value="1"/>
</dbReference>
<evidence type="ECO:0000256" key="3">
    <source>
        <dbReference type="ARBA" id="ARBA00012202"/>
    </source>
</evidence>
<dbReference type="PRINTS" id="PR00255">
    <property type="entry name" value="NATPEPTIDER"/>
</dbReference>
<dbReference type="SMART" id="SM00044">
    <property type="entry name" value="CYCc"/>
    <property type="match status" value="1"/>
</dbReference>
<feature type="signal peptide" evidence="19">
    <location>
        <begin position="1"/>
        <end position="19"/>
    </location>
</feature>
<evidence type="ECO:0000256" key="2">
    <source>
        <dbReference type="ARBA" id="ARBA00004251"/>
    </source>
</evidence>
<dbReference type="PROSITE" id="PS00452">
    <property type="entry name" value="GUANYLATE_CYCLASE_1"/>
    <property type="match status" value="1"/>
</dbReference>
<dbReference type="GeneID" id="100372722"/>
<dbReference type="PROSITE" id="PS50011">
    <property type="entry name" value="PROTEIN_KINASE_DOM"/>
    <property type="match status" value="1"/>
</dbReference>
<evidence type="ECO:0000256" key="7">
    <source>
        <dbReference type="ARBA" id="ARBA00022741"/>
    </source>
</evidence>
<comment type="catalytic activity">
    <reaction evidence="1 16">
        <text>GTP = 3',5'-cyclic GMP + diphosphate</text>
        <dbReference type="Rhea" id="RHEA:13665"/>
        <dbReference type="ChEBI" id="CHEBI:33019"/>
        <dbReference type="ChEBI" id="CHEBI:37565"/>
        <dbReference type="ChEBI" id="CHEBI:57746"/>
        <dbReference type="EC" id="4.6.1.2"/>
    </reaction>
</comment>
<dbReference type="Gene3D" id="3.30.70.1230">
    <property type="entry name" value="Nucleotide cyclase"/>
    <property type="match status" value="1"/>
</dbReference>
<evidence type="ECO:0000313" key="22">
    <source>
        <dbReference type="Proteomes" id="UP000694865"/>
    </source>
</evidence>
<keyword evidence="4" id="KW-1003">Cell membrane</keyword>
<evidence type="ECO:0000259" key="21">
    <source>
        <dbReference type="PROSITE" id="PS50125"/>
    </source>
</evidence>
<keyword evidence="8 18" id="KW-1133">Transmembrane helix</keyword>
<evidence type="ECO:0000256" key="18">
    <source>
        <dbReference type="SAM" id="Phobius"/>
    </source>
</evidence>
<dbReference type="Proteomes" id="UP000694865">
    <property type="component" value="Unplaced"/>
</dbReference>
<dbReference type="InterPro" id="IPR001828">
    <property type="entry name" value="ANF_lig-bd_rcpt"/>
</dbReference>
<name>A0ABM0M930_SACKO</name>
<evidence type="ECO:0000256" key="8">
    <source>
        <dbReference type="ARBA" id="ARBA00022989"/>
    </source>
</evidence>
<evidence type="ECO:0000256" key="19">
    <source>
        <dbReference type="SAM" id="SignalP"/>
    </source>
</evidence>
<keyword evidence="12" id="KW-0325">Glycoprotein</keyword>
<evidence type="ECO:0000256" key="14">
    <source>
        <dbReference type="ARBA" id="ARBA00023293"/>
    </source>
</evidence>
<dbReference type="RefSeq" id="XP_006816521.1">
    <property type="nucleotide sequence ID" value="XM_006816458.1"/>
</dbReference>
<accession>A0ABM0M930</accession>
<dbReference type="InterPro" id="IPR011009">
    <property type="entry name" value="Kinase-like_dom_sf"/>
</dbReference>
<dbReference type="SUPFAM" id="SSF53822">
    <property type="entry name" value="Periplasmic binding protein-like I"/>
    <property type="match status" value="1"/>
</dbReference>
<evidence type="ECO:0000256" key="5">
    <source>
        <dbReference type="ARBA" id="ARBA00022692"/>
    </source>
</evidence>
<evidence type="ECO:0000256" key="9">
    <source>
        <dbReference type="ARBA" id="ARBA00023134"/>
    </source>
</evidence>
<dbReference type="CDD" id="cd14042">
    <property type="entry name" value="PK_GC-A_B"/>
    <property type="match status" value="1"/>
</dbReference>
<evidence type="ECO:0000256" key="6">
    <source>
        <dbReference type="ARBA" id="ARBA00022729"/>
    </source>
</evidence>
<evidence type="ECO:0000256" key="15">
    <source>
        <dbReference type="RuleBase" id="RU000405"/>
    </source>
</evidence>
<evidence type="ECO:0000256" key="12">
    <source>
        <dbReference type="ARBA" id="ARBA00023180"/>
    </source>
</evidence>
<dbReference type="SMART" id="SM00220">
    <property type="entry name" value="S_TKc"/>
    <property type="match status" value="1"/>
</dbReference>
<dbReference type="PANTHER" id="PTHR11920:SF494">
    <property type="entry name" value="ATRIAL NATRIURETIC PEPTIDE RECEPTOR 2"/>
    <property type="match status" value="1"/>
</dbReference>
<keyword evidence="14 16" id="KW-0141">cGMP biosynthesis</keyword>
<feature type="domain" description="Guanylate cyclase" evidence="21">
    <location>
        <begin position="864"/>
        <end position="994"/>
    </location>
</feature>
<keyword evidence="7" id="KW-0547">Nucleotide-binding</keyword>
<dbReference type="SUPFAM" id="SSF56112">
    <property type="entry name" value="Protein kinase-like (PK-like)"/>
    <property type="match status" value="1"/>
</dbReference>
<feature type="domain" description="Protein kinase" evidence="20">
    <location>
        <begin position="503"/>
        <end position="790"/>
    </location>
</feature>
<dbReference type="InterPro" id="IPR028082">
    <property type="entry name" value="Peripla_BP_I"/>
</dbReference>
<evidence type="ECO:0000256" key="17">
    <source>
        <dbReference type="SAM" id="Coils"/>
    </source>
</evidence>
<dbReference type="CDD" id="cd07302">
    <property type="entry name" value="CHD"/>
    <property type="match status" value="1"/>
</dbReference>
<dbReference type="PANTHER" id="PTHR11920">
    <property type="entry name" value="GUANYLYL CYCLASE"/>
    <property type="match status" value="1"/>
</dbReference>
<feature type="chain" id="PRO_5047432647" description="Guanylate cyclase" evidence="19">
    <location>
        <begin position="20"/>
        <end position="1051"/>
    </location>
</feature>
<comment type="similarity">
    <text evidence="15">Belongs to the adenylyl cyclase class-4/guanylyl cyclase family.</text>
</comment>
<evidence type="ECO:0000256" key="16">
    <source>
        <dbReference type="RuleBase" id="RU003431"/>
    </source>
</evidence>
<keyword evidence="10 18" id="KW-0472">Membrane</keyword>
<evidence type="ECO:0000256" key="1">
    <source>
        <dbReference type="ARBA" id="ARBA00001436"/>
    </source>
</evidence>
<evidence type="ECO:0000313" key="23">
    <source>
        <dbReference type="RefSeq" id="XP_006816521.1"/>
    </source>
</evidence>
<dbReference type="Pfam" id="PF07714">
    <property type="entry name" value="PK_Tyr_Ser-Thr"/>
    <property type="match status" value="1"/>
</dbReference>
<dbReference type="Pfam" id="PF01094">
    <property type="entry name" value="ANF_receptor"/>
    <property type="match status" value="1"/>
</dbReference>
<proteinExistence type="inferred from homology"/>
<protein>
    <recommendedName>
        <fullName evidence="3 16">Guanylate cyclase</fullName>
        <ecNumber evidence="3 16">4.6.1.2</ecNumber>
    </recommendedName>
</protein>
<dbReference type="InterPro" id="IPR050401">
    <property type="entry name" value="Cyclic_nucleotide_synthase"/>
</dbReference>
<feature type="transmembrane region" description="Helical" evidence="18">
    <location>
        <begin position="452"/>
        <end position="477"/>
    </location>
</feature>
<reference evidence="23" key="1">
    <citation type="submission" date="2025-08" db="UniProtKB">
        <authorList>
            <consortium name="RefSeq"/>
        </authorList>
    </citation>
    <scope>IDENTIFICATION</scope>
    <source>
        <tissue evidence="23">Testes</tissue>
    </source>
</reference>
<keyword evidence="6 19" id="KW-0732">Signal</keyword>
<comment type="subcellular location">
    <subcellularLocation>
        <location evidence="2">Cell membrane</location>
        <topology evidence="2">Single-pass type I membrane protein</topology>
    </subcellularLocation>
</comment>
<dbReference type="Gene3D" id="1.10.510.10">
    <property type="entry name" value="Transferase(Phosphotransferase) domain 1"/>
    <property type="match status" value="1"/>
</dbReference>
<dbReference type="InterPro" id="IPR000719">
    <property type="entry name" value="Prot_kinase_dom"/>
</dbReference>
<evidence type="ECO:0000256" key="4">
    <source>
        <dbReference type="ARBA" id="ARBA00022475"/>
    </source>
</evidence>
<keyword evidence="22" id="KW-1185">Reference proteome</keyword>
<dbReference type="EC" id="4.6.1.2" evidence="3 16"/>
<evidence type="ECO:0000256" key="13">
    <source>
        <dbReference type="ARBA" id="ARBA00023239"/>
    </source>
</evidence>
<dbReference type="InterPro" id="IPR018297">
    <property type="entry name" value="A/G_cyclase_CS"/>
</dbReference>
<organism evidence="22 23">
    <name type="scientific">Saccoglossus kowalevskii</name>
    <name type="common">Acorn worm</name>
    <dbReference type="NCBI Taxonomy" id="10224"/>
    <lineage>
        <taxon>Eukaryota</taxon>
        <taxon>Metazoa</taxon>
        <taxon>Hemichordata</taxon>
        <taxon>Enteropneusta</taxon>
        <taxon>Harrimaniidae</taxon>
        <taxon>Saccoglossus</taxon>
    </lineage>
</organism>
<keyword evidence="9" id="KW-0342">GTP-binding</keyword>
<evidence type="ECO:0000256" key="11">
    <source>
        <dbReference type="ARBA" id="ARBA00023170"/>
    </source>
</evidence>
<evidence type="ECO:0000256" key="10">
    <source>
        <dbReference type="ARBA" id="ARBA00023136"/>
    </source>
</evidence>
<feature type="coiled-coil region" evidence="17">
    <location>
        <begin position="801"/>
        <end position="828"/>
    </location>
</feature>